<organism evidence="2">
    <name type="scientific">Saccharum spontaneum</name>
    <name type="common">Wild sugarcane</name>
    <dbReference type="NCBI Taxonomy" id="62335"/>
    <lineage>
        <taxon>Eukaryota</taxon>
        <taxon>Viridiplantae</taxon>
        <taxon>Streptophyta</taxon>
        <taxon>Embryophyta</taxon>
        <taxon>Tracheophyta</taxon>
        <taxon>Spermatophyta</taxon>
        <taxon>Magnoliopsida</taxon>
        <taxon>Liliopsida</taxon>
        <taxon>Poales</taxon>
        <taxon>Poaceae</taxon>
        <taxon>PACMAD clade</taxon>
        <taxon>Panicoideae</taxon>
        <taxon>Andropogonodae</taxon>
        <taxon>Andropogoneae</taxon>
        <taxon>Saccharinae</taxon>
        <taxon>Saccharum</taxon>
        <taxon>Saccharum officinarum species complex</taxon>
    </lineage>
</organism>
<proteinExistence type="predicted"/>
<keyword evidence="1" id="KW-0812">Transmembrane</keyword>
<evidence type="ECO:0000313" key="2">
    <source>
        <dbReference type="EMBL" id="AWA45108.1"/>
    </source>
</evidence>
<accession>A0A678TH25</accession>
<gene>
    <name evidence="2" type="ORF">SS47J13_000004</name>
</gene>
<dbReference type="AlphaFoldDB" id="A0A678TH25"/>
<sequence length="89" mass="10443">MARRVHGTGGVVRSSTRYVPHLVMILAQLCFVLMSFITEAAMDMELNSYVYVTYRHLLVAVLIWPFAYYFEKGLRPKMTFMLFLENCHF</sequence>
<evidence type="ECO:0000256" key="1">
    <source>
        <dbReference type="SAM" id="Phobius"/>
    </source>
</evidence>
<name>A0A678TH25_SACSP</name>
<protein>
    <submittedName>
        <fullName evidence="2">WAT1-related protein</fullName>
    </submittedName>
</protein>
<reference evidence="2" key="1">
    <citation type="submission" date="2018-04" db="EMBL/GenBank/DDBJ databases">
        <title>Comparative Analysis of Homologous Sequences of Saccharum officinarum and Saccharum spontaneum Reveals Independent Polyploidization Events.</title>
        <authorList>
            <person name="Sharma A."/>
            <person name="Song J."/>
            <person name="Lin Q."/>
            <person name="Singh R."/>
            <person name="Ramos N."/>
            <person name="Wang K."/>
            <person name="Zhang J."/>
            <person name="Ming R."/>
            <person name="Yu Q."/>
        </authorList>
    </citation>
    <scope>NUCLEOTIDE SEQUENCE</scope>
</reference>
<keyword evidence="1" id="KW-1133">Transmembrane helix</keyword>
<keyword evidence="1" id="KW-0472">Membrane</keyword>
<dbReference type="EMBL" id="MH182572">
    <property type="protein sequence ID" value="AWA45108.1"/>
    <property type="molecule type" value="Genomic_DNA"/>
</dbReference>
<feature type="transmembrane region" description="Helical" evidence="1">
    <location>
        <begin position="21"/>
        <end position="42"/>
    </location>
</feature>
<feature type="transmembrane region" description="Helical" evidence="1">
    <location>
        <begin position="48"/>
        <end position="70"/>
    </location>
</feature>